<proteinExistence type="predicted"/>
<keyword evidence="2" id="KW-1185">Reference proteome</keyword>
<dbReference type="RefSeq" id="WP_345331377.1">
    <property type="nucleotide sequence ID" value="NZ_BAABJI010000002.1"/>
</dbReference>
<name>A0ABP9FWE0_9SPHI</name>
<comment type="caution">
    <text evidence="1">The sequence shown here is derived from an EMBL/GenBank/DDBJ whole genome shotgun (WGS) entry which is preliminary data.</text>
</comment>
<reference evidence="2" key="1">
    <citation type="journal article" date="2019" name="Int. J. Syst. Evol. Microbiol.">
        <title>The Global Catalogue of Microorganisms (GCM) 10K type strain sequencing project: providing services to taxonomists for standard genome sequencing and annotation.</title>
        <authorList>
            <consortium name="The Broad Institute Genomics Platform"/>
            <consortium name="The Broad Institute Genome Sequencing Center for Infectious Disease"/>
            <person name="Wu L."/>
            <person name="Ma J."/>
        </authorList>
    </citation>
    <scope>NUCLEOTIDE SEQUENCE [LARGE SCALE GENOMIC DNA]</scope>
    <source>
        <strain evidence="2">JCM 18283</strain>
    </source>
</reference>
<evidence type="ECO:0000313" key="1">
    <source>
        <dbReference type="EMBL" id="GAA4919024.1"/>
    </source>
</evidence>
<dbReference type="Proteomes" id="UP001501436">
    <property type="component" value="Unassembled WGS sequence"/>
</dbReference>
<accession>A0ABP9FWE0</accession>
<sequence length="67" mass="7447">MPGIGEITIELNLEDSLGTDELKEIADRATSWLNQFNGSVLQELKMQIVAELTDAARLKFKAQTFGH</sequence>
<organism evidence="1 2">
    <name type="scientific">Mucilaginibacter defluvii</name>
    <dbReference type="NCBI Taxonomy" id="1196019"/>
    <lineage>
        <taxon>Bacteria</taxon>
        <taxon>Pseudomonadati</taxon>
        <taxon>Bacteroidota</taxon>
        <taxon>Sphingobacteriia</taxon>
        <taxon>Sphingobacteriales</taxon>
        <taxon>Sphingobacteriaceae</taxon>
        <taxon>Mucilaginibacter</taxon>
    </lineage>
</organism>
<evidence type="ECO:0000313" key="2">
    <source>
        <dbReference type="Proteomes" id="UP001501436"/>
    </source>
</evidence>
<gene>
    <name evidence="1" type="ORF">GCM10023313_23340</name>
</gene>
<protein>
    <submittedName>
        <fullName evidence="1">Uncharacterized protein</fullName>
    </submittedName>
</protein>
<dbReference type="EMBL" id="BAABJI010000002">
    <property type="protein sequence ID" value="GAA4919024.1"/>
    <property type="molecule type" value="Genomic_DNA"/>
</dbReference>